<protein>
    <submittedName>
        <fullName evidence="2">Uncharacterized protein LOC142162147</fullName>
    </submittedName>
</protein>
<name>A0AC58RPB5_TOBAC</name>
<accession>A0AC58RPB5</accession>
<keyword evidence="1" id="KW-1185">Reference proteome</keyword>
<dbReference type="RefSeq" id="XP_075074565.1">
    <property type="nucleotide sequence ID" value="XM_075218464.1"/>
</dbReference>
<evidence type="ECO:0000313" key="1">
    <source>
        <dbReference type="Proteomes" id="UP000790787"/>
    </source>
</evidence>
<sequence length="260" mass="30323">MDVFMDDFSVMGNSFDDCLVNLRRVLKRCIKTNLVLNWEKCHFMVHEAFEELKKRLVTEPIIVALDWEQPFELIYDASDYVVGAVLGHQKDKMMHPIYYANRTLSRAQLNYTMTEKEILAVVFVFDNFRSYLIGSKIKGCDECQRTGNISCSHEMLINPIQEVEVFDVWGIEFMGPFVSLYDTKYILIVVDYVSKWVEAAELPTNDAKGVIGFLRKNIFTRFGTPRAIISDRGTHFFNRAFTKLLEKYDIRHKVSTPYHL</sequence>
<organism evidence="1 2">
    <name type="scientific">Nicotiana tabacum</name>
    <name type="common">Common tobacco</name>
    <dbReference type="NCBI Taxonomy" id="4097"/>
    <lineage>
        <taxon>Eukaryota</taxon>
        <taxon>Viridiplantae</taxon>
        <taxon>Streptophyta</taxon>
        <taxon>Embryophyta</taxon>
        <taxon>Tracheophyta</taxon>
        <taxon>Spermatophyta</taxon>
        <taxon>Magnoliopsida</taxon>
        <taxon>eudicotyledons</taxon>
        <taxon>Gunneridae</taxon>
        <taxon>Pentapetalae</taxon>
        <taxon>asterids</taxon>
        <taxon>lamiids</taxon>
        <taxon>Solanales</taxon>
        <taxon>Solanaceae</taxon>
        <taxon>Nicotianoideae</taxon>
        <taxon>Nicotianeae</taxon>
        <taxon>Nicotiana</taxon>
    </lineage>
</organism>
<dbReference type="Proteomes" id="UP000790787">
    <property type="component" value="Chromosome 7"/>
</dbReference>
<reference evidence="1" key="1">
    <citation type="journal article" date="2014" name="Nat. Commun.">
        <title>The tobacco genome sequence and its comparison with those of tomato and potato.</title>
        <authorList>
            <person name="Sierro N."/>
            <person name="Battey J.N."/>
            <person name="Ouadi S."/>
            <person name="Bakaher N."/>
            <person name="Bovet L."/>
            <person name="Willig A."/>
            <person name="Goepfert S."/>
            <person name="Peitsch M.C."/>
            <person name="Ivanov N.V."/>
        </authorList>
    </citation>
    <scope>NUCLEOTIDE SEQUENCE [LARGE SCALE GENOMIC DNA]</scope>
</reference>
<proteinExistence type="predicted"/>
<gene>
    <name evidence="2" type="primary">LOC142162147</name>
</gene>
<evidence type="ECO:0000313" key="2">
    <source>
        <dbReference type="RefSeq" id="XP_075074565.1"/>
    </source>
</evidence>
<reference evidence="2" key="2">
    <citation type="submission" date="2025-08" db="UniProtKB">
        <authorList>
            <consortium name="RefSeq"/>
        </authorList>
    </citation>
    <scope>IDENTIFICATION</scope>
    <source>
        <tissue evidence="2">Leaf</tissue>
    </source>
</reference>